<name>A0A1M5V104_9CLOT</name>
<sequence>MEYSLSMTFVTETGDKVSMTVSGVKSDITQAQVSTLIDTIIAKDVFLTKNGLLASKYSAQLTQREVTKFDLQ</sequence>
<protein>
    <recommendedName>
        <fullName evidence="3">DUF2922 domain-containing protein</fullName>
    </recommendedName>
</protein>
<evidence type="ECO:0008006" key="3">
    <source>
        <dbReference type="Google" id="ProtNLM"/>
    </source>
</evidence>
<dbReference type="Pfam" id="PF11148">
    <property type="entry name" value="DUF2922"/>
    <property type="match status" value="1"/>
</dbReference>
<accession>A0A1M5V104</accession>
<reference evidence="1 2" key="1">
    <citation type="submission" date="2016-11" db="EMBL/GenBank/DDBJ databases">
        <authorList>
            <person name="Jaros S."/>
            <person name="Januszkiewicz K."/>
            <person name="Wedrychowicz H."/>
        </authorList>
    </citation>
    <scope>NUCLEOTIDE SEQUENCE [LARGE SCALE GENOMIC DNA]</scope>
    <source>
        <strain evidence="1 2">DSM 6191</strain>
    </source>
</reference>
<proteinExistence type="predicted"/>
<dbReference type="RefSeq" id="WP_073016761.1">
    <property type="nucleotide sequence ID" value="NZ_FQXU01000003.1"/>
</dbReference>
<dbReference type="InterPro" id="IPR021321">
    <property type="entry name" value="DUF2922"/>
</dbReference>
<dbReference type="EMBL" id="FQXU01000003">
    <property type="protein sequence ID" value="SHH68824.1"/>
    <property type="molecule type" value="Genomic_DNA"/>
</dbReference>
<dbReference type="AlphaFoldDB" id="A0A1M5V104"/>
<dbReference type="Proteomes" id="UP000184241">
    <property type="component" value="Unassembled WGS sequence"/>
</dbReference>
<evidence type="ECO:0000313" key="1">
    <source>
        <dbReference type="EMBL" id="SHH68824.1"/>
    </source>
</evidence>
<evidence type="ECO:0000313" key="2">
    <source>
        <dbReference type="Proteomes" id="UP000184241"/>
    </source>
</evidence>
<gene>
    <name evidence="1" type="ORF">SAMN02745941_00718</name>
</gene>
<organism evidence="1 2">
    <name type="scientific">Clostridium intestinale DSM 6191</name>
    <dbReference type="NCBI Taxonomy" id="1121320"/>
    <lineage>
        <taxon>Bacteria</taxon>
        <taxon>Bacillati</taxon>
        <taxon>Bacillota</taxon>
        <taxon>Clostridia</taxon>
        <taxon>Eubacteriales</taxon>
        <taxon>Clostridiaceae</taxon>
        <taxon>Clostridium</taxon>
    </lineage>
</organism>